<evidence type="ECO:0000259" key="2">
    <source>
        <dbReference type="Pfam" id="PF18153"/>
    </source>
</evidence>
<dbReference type="Pfam" id="PF18153">
    <property type="entry name" value="Cap15_CD_rec"/>
    <property type="match status" value="1"/>
</dbReference>
<keyword evidence="1" id="KW-0472">Membrane</keyword>
<evidence type="ECO:0000313" key="3">
    <source>
        <dbReference type="EMBL" id="GGR62837.1"/>
    </source>
</evidence>
<protein>
    <recommendedName>
        <fullName evidence="2">CD-NTase-associated protein 15 domain-containing protein</fullName>
    </recommendedName>
</protein>
<comment type="caution">
    <text evidence="3">The sequence shown here is derived from an EMBL/GenBank/DDBJ whole genome shotgun (WGS) entry which is preliminary data.</text>
</comment>
<keyword evidence="4" id="KW-1185">Reference proteome</keyword>
<dbReference type="Proteomes" id="UP000634308">
    <property type="component" value="Unassembled WGS sequence"/>
</dbReference>
<sequence length="226" mass="25675">MIPNYALELLKRLLGWLGPVALALHLALVWAGQQPAVQAYLTWTPDIKTFLSLYVTLYGLAILAFNGFVWRTPLGRLLGWKLPDLRGTWKGTLVPVSLPNNIPLPPAPIPIYLVVRQSAFTLNITLYTGESCSRSLSAEFTRTDDEIQLVYCYRNEPDPQHRHRSQIHTGTALLDMATVYPIRMNGAYFTDRLSQGTMRLDEFNPHQAHDMIDAQGFVYAPRRPRR</sequence>
<accession>A0ABQ2RTE8</accession>
<feature type="transmembrane region" description="Helical" evidence="1">
    <location>
        <begin position="51"/>
        <end position="70"/>
    </location>
</feature>
<evidence type="ECO:0000256" key="1">
    <source>
        <dbReference type="SAM" id="Phobius"/>
    </source>
</evidence>
<evidence type="ECO:0000313" key="4">
    <source>
        <dbReference type="Proteomes" id="UP000634308"/>
    </source>
</evidence>
<keyword evidence="1" id="KW-0812">Transmembrane</keyword>
<organism evidence="3 4">
    <name type="scientific">Deinococcus seoulensis</name>
    <dbReference type="NCBI Taxonomy" id="1837379"/>
    <lineage>
        <taxon>Bacteria</taxon>
        <taxon>Thermotogati</taxon>
        <taxon>Deinococcota</taxon>
        <taxon>Deinococci</taxon>
        <taxon>Deinococcales</taxon>
        <taxon>Deinococcaceae</taxon>
        <taxon>Deinococcus</taxon>
    </lineage>
</organism>
<feature type="domain" description="CD-NTase-associated protein 15" evidence="2">
    <location>
        <begin position="81"/>
        <end position="200"/>
    </location>
</feature>
<feature type="transmembrane region" description="Helical" evidence="1">
    <location>
        <begin position="12"/>
        <end position="31"/>
    </location>
</feature>
<dbReference type="EMBL" id="BMQM01000017">
    <property type="protein sequence ID" value="GGR62837.1"/>
    <property type="molecule type" value="Genomic_DNA"/>
</dbReference>
<gene>
    <name evidence="3" type="ORF">GCM10008959_26110</name>
</gene>
<proteinExistence type="predicted"/>
<name>A0ABQ2RTE8_9DEIO</name>
<keyword evidence="1" id="KW-1133">Transmembrane helix</keyword>
<dbReference type="RefSeq" id="WP_189065434.1">
    <property type="nucleotide sequence ID" value="NZ_BMQM01000017.1"/>
</dbReference>
<dbReference type="InterPro" id="IPR041208">
    <property type="entry name" value="Cap15"/>
</dbReference>
<reference evidence="4" key="1">
    <citation type="journal article" date="2019" name="Int. J. Syst. Evol. Microbiol.">
        <title>The Global Catalogue of Microorganisms (GCM) 10K type strain sequencing project: providing services to taxonomists for standard genome sequencing and annotation.</title>
        <authorList>
            <consortium name="The Broad Institute Genomics Platform"/>
            <consortium name="The Broad Institute Genome Sequencing Center for Infectious Disease"/>
            <person name="Wu L."/>
            <person name="Ma J."/>
        </authorList>
    </citation>
    <scope>NUCLEOTIDE SEQUENCE [LARGE SCALE GENOMIC DNA]</scope>
    <source>
        <strain evidence="4">JCM 31404</strain>
    </source>
</reference>